<sequence length="100" mass="11326">MDRMSERLDKQTERLDQAERRVSAVEDGQTAPAAGQLKVNTELGTLRHKMDDLESRSRRNSLCIVGIEESTSIANMENFIESLLIHLLGRDTFSAFFVVE</sequence>
<dbReference type="InterPro" id="IPR004244">
    <property type="entry name" value="Transposase_22"/>
</dbReference>
<dbReference type="AlphaFoldDB" id="A0AAV7T7I4"/>
<reference evidence="2" key="1">
    <citation type="journal article" date="2022" name="bioRxiv">
        <title>Sequencing and chromosome-scale assembly of the giantPleurodeles waltlgenome.</title>
        <authorList>
            <person name="Brown T."/>
            <person name="Elewa A."/>
            <person name="Iarovenko S."/>
            <person name="Subramanian E."/>
            <person name="Araus A.J."/>
            <person name="Petzold A."/>
            <person name="Susuki M."/>
            <person name="Suzuki K.-i.T."/>
            <person name="Hayashi T."/>
            <person name="Toyoda A."/>
            <person name="Oliveira C."/>
            <person name="Osipova E."/>
            <person name="Leigh N.D."/>
            <person name="Simon A."/>
            <person name="Yun M.H."/>
        </authorList>
    </citation>
    <scope>NUCLEOTIDE SEQUENCE</scope>
    <source>
        <strain evidence="2">20211129_DDA</strain>
        <tissue evidence="2">Liver</tissue>
    </source>
</reference>
<organism evidence="2 3">
    <name type="scientific">Pleurodeles waltl</name>
    <name type="common">Iberian ribbed newt</name>
    <dbReference type="NCBI Taxonomy" id="8319"/>
    <lineage>
        <taxon>Eukaryota</taxon>
        <taxon>Metazoa</taxon>
        <taxon>Chordata</taxon>
        <taxon>Craniata</taxon>
        <taxon>Vertebrata</taxon>
        <taxon>Euteleostomi</taxon>
        <taxon>Amphibia</taxon>
        <taxon>Batrachia</taxon>
        <taxon>Caudata</taxon>
        <taxon>Salamandroidea</taxon>
        <taxon>Salamandridae</taxon>
        <taxon>Pleurodelinae</taxon>
        <taxon>Pleurodeles</taxon>
    </lineage>
</organism>
<protein>
    <submittedName>
        <fullName evidence="2">Uncharacterized protein</fullName>
    </submittedName>
</protein>
<dbReference type="PANTHER" id="PTHR11505">
    <property type="entry name" value="L1 TRANSPOSABLE ELEMENT-RELATED"/>
    <property type="match status" value="1"/>
</dbReference>
<dbReference type="EMBL" id="JANPWB010000007">
    <property type="protein sequence ID" value="KAJ1172422.1"/>
    <property type="molecule type" value="Genomic_DNA"/>
</dbReference>
<proteinExistence type="predicted"/>
<keyword evidence="3" id="KW-1185">Reference proteome</keyword>
<accession>A0AAV7T7I4</accession>
<feature type="compositionally biased region" description="Basic and acidic residues" evidence="1">
    <location>
        <begin position="1"/>
        <end position="24"/>
    </location>
</feature>
<feature type="region of interest" description="Disordered" evidence="1">
    <location>
        <begin position="1"/>
        <end position="35"/>
    </location>
</feature>
<gene>
    <name evidence="2" type="ORF">NDU88_004269</name>
</gene>
<evidence type="ECO:0000313" key="3">
    <source>
        <dbReference type="Proteomes" id="UP001066276"/>
    </source>
</evidence>
<evidence type="ECO:0000313" key="2">
    <source>
        <dbReference type="EMBL" id="KAJ1172422.1"/>
    </source>
</evidence>
<name>A0AAV7T7I4_PLEWA</name>
<comment type="caution">
    <text evidence="2">The sequence shown here is derived from an EMBL/GenBank/DDBJ whole genome shotgun (WGS) entry which is preliminary data.</text>
</comment>
<dbReference type="Proteomes" id="UP001066276">
    <property type="component" value="Chromosome 4_1"/>
</dbReference>
<evidence type="ECO:0000256" key="1">
    <source>
        <dbReference type="SAM" id="MobiDB-lite"/>
    </source>
</evidence>